<dbReference type="AlphaFoldDB" id="A0A4D7B397"/>
<evidence type="ECO:0000313" key="1">
    <source>
        <dbReference type="EMBL" id="QCI65523.1"/>
    </source>
</evidence>
<dbReference type="Proteomes" id="UP000298781">
    <property type="component" value="Chromosome"/>
</dbReference>
<dbReference type="KEGG" id="pstg:E8M01_15705"/>
<evidence type="ECO:0000313" key="2">
    <source>
        <dbReference type="Proteomes" id="UP000298781"/>
    </source>
</evidence>
<keyword evidence="2" id="KW-1185">Reference proteome</keyword>
<reference evidence="1 2" key="1">
    <citation type="submission" date="2019-04" db="EMBL/GenBank/DDBJ databases">
        <title>Phreatobacter aquaticus sp. nov.</title>
        <authorList>
            <person name="Choi A."/>
        </authorList>
    </citation>
    <scope>NUCLEOTIDE SEQUENCE [LARGE SCALE GENOMIC DNA]</scope>
    <source>
        <strain evidence="1 2">KCTC 52518</strain>
    </source>
</reference>
<gene>
    <name evidence="1" type="ORF">E8M01_15705</name>
</gene>
<protein>
    <submittedName>
        <fullName evidence="1">Uncharacterized protein</fullName>
    </submittedName>
</protein>
<dbReference type="EMBL" id="CP039690">
    <property type="protein sequence ID" value="QCI65523.1"/>
    <property type="molecule type" value="Genomic_DNA"/>
</dbReference>
<name>A0A4D7B397_9HYPH</name>
<sequence length="33" mass="3840">MAMTLAELTWWRKAAEIRRVRRQVDLALAIRGG</sequence>
<organism evidence="1 2">
    <name type="scientific">Phreatobacter stygius</name>
    <dbReference type="NCBI Taxonomy" id="1940610"/>
    <lineage>
        <taxon>Bacteria</taxon>
        <taxon>Pseudomonadati</taxon>
        <taxon>Pseudomonadota</taxon>
        <taxon>Alphaproteobacteria</taxon>
        <taxon>Hyphomicrobiales</taxon>
        <taxon>Phreatobacteraceae</taxon>
        <taxon>Phreatobacter</taxon>
    </lineage>
</organism>
<proteinExistence type="predicted"/>
<accession>A0A4D7B397</accession>